<dbReference type="NCBIfam" id="TIGR03426">
    <property type="entry name" value="shape_MreD"/>
    <property type="match status" value="1"/>
</dbReference>
<keyword evidence="4 9" id="KW-0812">Transmembrane</keyword>
<proteinExistence type="inferred from homology"/>
<feature type="transmembrane region" description="Helical" evidence="9">
    <location>
        <begin position="133"/>
        <end position="159"/>
    </location>
</feature>
<evidence type="ECO:0000256" key="1">
    <source>
        <dbReference type="ARBA" id="ARBA00004651"/>
    </source>
</evidence>
<dbReference type="PANTHER" id="PTHR37484:SF1">
    <property type="entry name" value="ROD SHAPE-DETERMINING PROTEIN MRED"/>
    <property type="match status" value="1"/>
</dbReference>
<evidence type="ECO:0000313" key="11">
    <source>
        <dbReference type="Proteomes" id="UP000243745"/>
    </source>
</evidence>
<protein>
    <recommendedName>
        <fullName evidence="8">Rod shape-determining protein MreD</fullName>
    </recommendedName>
</protein>
<evidence type="ECO:0000256" key="5">
    <source>
        <dbReference type="ARBA" id="ARBA00022960"/>
    </source>
</evidence>
<keyword evidence="6 9" id="KW-1133">Transmembrane helix</keyword>
<organism evidence="10 11">
    <name type="scientific">Ruminobacter amylophilus</name>
    <dbReference type="NCBI Taxonomy" id="867"/>
    <lineage>
        <taxon>Bacteria</taxon>
        <taxon>Pseudomonadati</taxon>
        <taxon>Pseudomonadota</taxon>
        <taxon>Gammaproteobacteria</taxon>
        <taxon>Aeromonadales</taxon>
        <taxon>Succinivibrionaceae</taxon>
        <taxon>Ruminobacter</taxon>
    </lineage>
</organism>
<evidence type="ECO:0000256" key="7">
    <source>
        <dbReference type="ARBA" id="ARBA00023136"/>
    </source>
</evidence>
<feature type="transmembrane region" description="Helical" evidence="9">
    <location>
        <begin position="100"/>
        <end position="121"/>
    </location>
</feature>
<keyword evidence="5 8" id="KW-0133">Cell shape</keyword>
<sequence length="166" mass="18808">MTIKSTGSFLLIWMSIIVALVLSIMKLPASLSDYLPNYACLVVLVWVVAIPSRVNVFTGWITGLCMDFLLGTTLGIHALAFSFMVWMIRTQFDSIKYYSLPELSIVVGTVIFIGQFVLFWGEHLFGVVTVDYNIFWSALSSSICWPIIYVFLMSLYHLISPKKEDE</sequence>
<keyword evidence="7 8" id="KW-0472">Membrane</keyword>
<evidence type="ECO:0000256" key="4">
    <source>
        <dbReference type="ARBA" id="ARBA00022692"/>
    </source>
</evidence>
<name>A0A662ZGS0_9GAMM</name>
<keyword evidence="8" id="KW-0997">Cell inner membrane</keyword>
<evidence type="ECO:0000256" key="2">
    <source>
        <dbReference type="ARBA" id="ARBA00007776"/>
    </source>
</evidence>
<comment type="similarity">
    <text evidence="2 8">Belongs to the MreD family.</text>
</comment>
<comment type="function">
    <text evidence="8">Involved in formation of the rod shape of the cell. May also contribute to regulation of formation of penicillin-binding proteins.</text>
</comment>
<dbReference type="OrthoDB" id="6647425at2"/>
<dbReference type="EMBL" id="FOXF01000005">
    <property type="protein sequence ID" value="SFP13143.1"/>
    <property type="molecule type" value="Genomic_DNA"/>
</dbReference>
<keyword evidence="11" id="KW-1185">Reference proteome</keyword>
<reference evidence="10 11" key="1">
    <citation type="submission" date="2016-10" db="EMBL/GenBank/DDBJ databases">
        <authorList>
            <person name="Varghese N."/>
            <person name="Submissions S."/>
        </authorList>
    </citation>
    <scope>NUCLEOTIDE SEQUENCE [LARGE SCALE GENOMIC DNA]</scope>
    <source>
        <strain evidence="10 11">DSM 1361</strain>
    </source>
</reference>
<evidence type="ECO:0000256" key="6">
    <source>
        <dbReference type="ARBA" id="ARBA00022989"/>
    </source>
</evidence>
<dbReference type="GO" id="GO:0008360">
    <property type="term" value="P:regulation of cell shape"/>
    <property type="evidence" value="ECO:0007669"/>
    <property type="project" value="UniProtKB-UniRule"/>
</dbReference>
<dbReference type="RefSeq" id="WP_031578202.1">
    <property type="nucleotide sequence ID" value="NZ_FOXF01000005.1"/>
</dbReference>
<feature type="transmembrane region" description="Helical" evidence="9">
    <location>
        <begin position="68"/>
        <end position="88"/>
    </location>
</feature>
<dbReference type="PANTHER" id="PTHR37484">
    <property type="entry name" value="ROD SHAPE-DETERMINING PROTEIN MRED"/>
    <property type="match status" value="1"/>
</dbReference>
<dbReference type="Pfam" id="PF04093">
    <property type="entry name" value="MreD"/>
    <property type="match status" value="1"/>
</dbReference>
<accession>A0A662ZGS0</accession>
<dbReference type="Proteomes" id="UP000243745">
    <property type="component" value="Unassembled WGS sequence"/>
</dbReference>
<dbReference type="InterPro" id="IPR026034">
    <property type="entry name" value="MreD_proteobac"/>
</dbReference>
<keyword evidence="3 8" id="KW-1003">Cell membrane</keyword>
<evidence type="ECO:0000313" key="10">
    <source>
        <dbReference type="EMBL" id="SFP13143.1"/>
    </source>
</evidence>
<gene>
    <name evidence="10" type="ORF">SAMN02910344_00522</name>
</gene>
<feature type="transmembrane region" description="Helical" evidence="9">
    <location>
        <begin position="37"/>
        <end position="56"/>
    </location>
</feature>
<evidence type="ECO:0000256" key="8">
    <source>
        <dbReference type="PIRNR" id="PIRNR018472"/>
    </source>
</evidence>
<feature type="transmembrane region" description="Helical" evidence="9">
    <location>
        <begin position="6"/>
        <end position="25"/>
    </location>
</feature>
<dbReference type="PIRSF" id="PIRSF018472">
    <property type="entry name" value="MreD_proteobac"/>
    <property type="match status" value="1"/>
</dbReference>
<dbReference type="InterPro" id="IPR007227">
    <property type="entry name" value="Cell_shape_determining_MreD"/>
</dbReference>
<dbReference type="GO" id="GO:0005886">
    <property type="term" value="C:plasma membrane"/>
    <property type="evidence" value="ECO:0007669"/>
    <property type="project" value="UniProtKB-SubCell"/>
</dbReference>
<dbReference type="AlphaFoldDB" id="A0A662ZGS0"/>
<comment type="subcellular location">
    <subcellularLocation>
        <location evidence="8">Cell inner membrane</location>
    </subcellularLocation>
    <subcellularLocation>
        <location evidence="1">Cell membrane</location>
        <topology evidence="1">Multi-pass membrane protein</topology>
    </subcellularLocation>
</comment>
<evidence type="ECO:0000256" key="9">
    <source>
        <dbReference type="SAM" id="Phobius"/>
    </source>
</evidence>
<evidence type="ECO:0000256" key="3">
    <source>
        <dbReference type="ARBA" id="ARBA00022475"/>
    </source>
</evidence>